<reference evidence="9" key="1">
    <citation type="journal article" date="2014" name="Int. J. Syst. Evol. Microbiol.">
        <title>Complete genome sequence of Corynebacterium casei LMG S-19264T (=DSM 44701T), isolated from a smear-ripened cheese.</title>
        <authorList>
            <consortium name="US DOE Joint Genome Institute (JGI-PGF)"/>
            <person name="Walter F."/>
            <person name="Albersmeier A."/>
            <person name="Kalinowski J."/>
            <person name="Ruckert C."/>
        </authorList>
    </citation>
    <scope>NUCLEOTIDE SEQUENCE</scope>
    <source>
        <strain evidence="9">CGMCC 1.12160</strain>
    </source>
</reference>
<accession>A0A917BFS5</accession>
<dbReference type="InterPro" id="IPR038220">
    <property type="entry name" value="PHOX_C_sf"/>
</dbReference>
<dbReference type="SUPFAM" id="SSF51905">
    <property type="entry name" value="FAD/NAD(P)-binding domain"/>
    <property type="match status" value="1"/>
</dbReference>
<evidence type="ECO:0000256" key="3">
    <source>
        <dbReference type="ARBA" id="ARBA00022630"/>
    </source>
</evidence>
<dbReference type="Pfam" id="PF01494">
    <property type="entry name" value="FAD_binding_3"/>
    <property type="match status" value="1"/>
</dbReference>
<evidence type="ECO:0000256" key="2">
    <source>
        <dbReference type="ARBA" id="ARBA00007801"/>
    </source>
</evidence>
<dbReference type="GO" id="GO:0071949">
    <property type="term" value="F:FAD binding"/>
    <property type="evidence" value="ECO:0007669"/>
    <property type="project" value="InterPro"/>
</dbReference>
<feature type="domain" description="FAD-binding" evidence="7">
    <location>
        <begin position="31"/>
        <end position="391"/>
    </location>
</feature>
<dbReference type="InterPro" id="IPR012941">
    <property type="entry name" value="Phe_hydrox_C_dim_dom"/>
</dbReference>
<evidence type="ECO:0000313" key="9">
    <source>
        <dbReference type="EMBL" id="GGF40800.1"/>
    </source>
</evidence>
<evidence type="ECO:0000256" key="4">
    <source>
        <dbReference type="ARBA" id="ARBA00022827"/>
    </source>
</evidence>
<evidence type="ECO:0000259" key="8">
    <source>
        <dbReference type="Pfam" id="PF07976"/>
    </source>
</evidence>
<name>A0A917BFS5_9MICO</name>
<dbReference type="InterPro" id="IPR002938">
    <property type="entry name" value="FAD-bd"/>
</dbReference>
<comment type="caution">
    <text evidence="9">The sequence shown here is derived from an EMBL/GenBank/DDBJ whole genome shotgun (WGS) entry which is preliminary data.</text>
</comment>
<protein>
    <submittedName>
        <fullName evidence="9">Phenol 2-monooxygenase</fullName>
    </submittedName>
</protein>
<keyword evidence="10" id="KW-1185">Reference proteome</keyword>
<dbReference type="EMBL" id="BMEM01000001">
    <property type="protein sequence ID" value="GGF40800.1"/>
    <property type="molecule type" value="Genomic_DNA"/>
</dbReference>
<evidence type="ECO:0000256" key="6">
    <source>
        <dbReference type="SAM" id="MobiDB-lite"/>
    </source>
</evidence>
<dbReference type="InterPro" id="IPR036188">
    <property type="entry name" value="FAD/NAD-bd_sf"/>
</dbReference>
<feature type="domain" description="Phenol hydroxylase-like C-terminal dimerisation" evidence="8">
    <location>
        <begin position="438"/>
        <end position="629"/>
    </location>
</feature>
<comment type="cofactor">
    <cofactor evidence="1">
        <name>FAD</name>
        <dbReference type="ChEBI" id="CHEBI:57692"/>
    </cofactor>
</comment>
<dbReference type="PANTHER" id="PTHR43004:SF19">
    <property type="entry name" value="BINDING MONOOXYGENASE, PUTATIVE (JCVI)-RELATED"/>
    <property type="match status" value="1"/>
</dbReference>
<evidence type="ECO:0000259" key="7">
    <source>
        <dbReference type="Pfam" id="PF01494"/>
    </source>
</evidence>
<keyword evidence="5" id="KW-0560">Oxidoreductase</keyword>
<dbReference type="GO" id="GO:0016709">
    <property type="term" value="F:oxidoreductase activity, acting on paired donors, with incorporation or reduction of molecular oxygen, NAD(P)H as one donor, and incorporation of one atom of oxygen"/>
    <property type="evidence" value="ECO:0007669"/>
    <property type="project" value="UniProtKB-ARBA"/>
</dbReference>
<evidence type="ECO:0000256" key="1">
    <source>
        <dbReference type="ARBA" id="ARBA00001974"/>
    </source>
</evidence>
<gene>
    <name evidence="9" type="ORF">GCM10011366_05590</name>
</gene>
<dbReference type="InterPro" id="IPR036249">
    <property type="entry name" value="Thioredoxin-like_sf"/>
</dbReference>
<reference evidence="9" key="2">
    <citation type="submission" date="2020-09" db="EMBL/GenBank/DDBJ databases">
        <authorList>
            <person name="Sun Q."/>
            <person name="Zhou Y."/>
        </authorList>
    </citation>
    <scope>NUCLEOTIDE SEQUENCE</scope>
    <source>
        <strain evidence="9">CGMCC 1.12160</strain>
    </source>
</reference>
<keyword evidence="3" id="KW-0285">Flavoprotein</keyword>
<dbReference type="PANTHER" id="PTHR43004">
    <property type="entry name" value="TRK SYSTEM POTASSIUM UPTAKE PROTEIN"/>
    <property type="match status" value="1"/>
</dbReference>
<dbReference type="SUPFAM" id="SSF52833">
    <property type="entry name" value="Thioredoxin-like"/>
    <property type="match status" value="1"/>
</dbReference>
<dbReference type="NCBIfam" id="NF006144">
    <property type="entry name" value="PRK08294.1"/>
    <property type="match status" value="1"/>
</dbReference>
<dbReference type="RefSeq" id="WP_188428073.1">
    <property type="nucleotide sequence ID" value="NZ_BAABKH010000010.1"/>
</dbReference>
<dbReference type="CDD" id="cd02979">
    <property type="entry name" value="PHOX_C"/>
    <property type="match status" value="1"/>
</dbReference>
<evidence type="ECO:0000313" key="10">
    <source>
        <dbReference type="Proteomes" id="UP000605670"/>
    </source>
</evidence>
<dbReference type="PRINTS" id="PR00420">
    <property type="entry name" value="RNGMNOXGNASE"/>
</dbReference>
<dbReference type="Proteomes" id="UP000605670">
    <property type="component" value="Unassembled WGS sequence"/>
</dbReference>
<sequence>MQYFLNGYRPGDPHVRPPAEGRAEQAGLPEEVDVLIVGTGPAGLLLAAQLSEFPDITTRVVEKADGPLQVGRADGVSCRTVETFETFGLADRMMAEAYWVNETRFWGPRPGGGLQRFGRLQDVRDGLSEFPHLIMNQARLLDFLLEHMQGSPSRLSVDYGLEALGVDVPDENTLPVTVTLRGTEDGVERRVRARYVVGCDGAHSVVRGSIGRRAEGHGADKAWGVMDLLAVTDFPDIRFKATIQTADGGNILLIPREGGYLVRLYVDMGQVEPGVRLTEEDVLARARDVLAPYTLDVHEVAWFSVYRVGHRVTDKFDDVSPEQVGTRRPRVFIAGDACHTHTAKAGQGMNVSMQDTFNLGWKLVQVLQGRSPETLLDTYSAERRVIAQDLIAMDQRWSAAIGGAGRVDSDDPDVVRAAFAEVQRQFIVNGEFTAGMATHYSPSLLTGDDTHLGLATGFPPGRRFHSAPVVRLADARPLQLGHVHRADARWRLYAFADAVDPRESGSRLRALMDVLADDDSPVRRFTPAGWDQDAVLDVRAVVQQSGAELDWVQMHEFLRPRKGRFGLLDHEKVFTPEPGHGRDIFDLRGIDRGRGALVVVRPDQYVAQVLPLDAYAALDDFFAGLLIPQR</sequence>
<dbReference type="SUPFAM" id="SSF54373">
    <property type="entry name" value="FAD-linked reductases, C-terminal domain"/>
    <property type="match status" value="1"/>
</dbReference>
<proteinExistence type="inferred from homology"/>
<evidence type="ECO:0000256" key="5">
    <source>
        <dbReference type="ARBA" id="ARBA00023002"/>
    </source>
</evidence>
<comment type="similarity">
    <text evidence="2">Belongs to the PheA/TfdB FAD monooxygenase family.</text>
</comment>
<feature type="region of interest" description="Disordered" evidence="6">
    <location>
        <begin position="1"/>
        <end position="24"/>
    </location>
</feature>
<keyword evidence="4" id="KW-0274">FAD</keyword>
<dbReference type="AlphaFoldDB" id="A0A917BFS5"/>
<organism evidence="9 10">
    <name type="scientific">Ornithinimicrobium tianjinense</name>
    <dbReference type="NCBI Taxonomy" id="1195761"/>
    <lineage>
        <taxon>Bacteria</taxon>
        <taxon>Bacillati</taxon>
        <taxon>Actinomycetota</taxon>
        <taxon>Actinomycetes</taxon>
        <taxon>Micrococcales</taxon>
        <taxon>Ornithinimicrobiaceae</taxon>
        <taxon>Ornithinimicrobium</taxon>
    </lineage>
</organism>
<feature type="compositionally biased region" description="Basic and acidic residues" evidence="6">
    <location>
        <begin position="11"/>
        <end position="23"/>
    </location>
</feature>
<dbReference type="Gene3D" id="3.40.30.20">
    <property type="match status" value="1"/>
</dbReference>
<dbReference type="Gene3D" id="3.30.9.10">
    <property type="entry name" value="D-Amino Acid Oxidase, subunit A, domain 2"/>
    <property type="match status" value="1"/>
</dbReference>
<dbReference type="Gene3D" id="3.50.50.60">
    <property type="entry name" value="FAD/NAD(P)-binding domain"/>
    <property type="match status" value="1"/>
</dbReference>
<dbReference type="Pfam" id="PF07976">
    <property type="entry name" value="Phe_hydrox_dim"/>
    <property type="match status" value="1"/>
</dbReference>
<dbReference type="InterPro" id="IPR050641">
    <property type="entry name" value="RIFMO-like"/>
</dbReference>